<dbReference type="EMBL" id="AGXG01000088">
    <property type="protein sequence ID" value="EIY26807.1"/>
    <property type="molecule type" value="Genomic_DNA"/>
</dbReference>
<feature type="domain" description="Tape measure protein N-terminal" evidence="2">
    <location>
        <begin position="190"/>
        <end position="377"/>
    </location>
</feature>
<keyword evidence="4" id="KW-1185">Reference proteome</keyword>
<dbReference type="PANTHER" id="PTHR34491">
    <property type="entry name" value="A-TYPE INCLUSION PROTEIN, PUTATIVE-RELATED"/>
    <property type="match status" value="1"/>
</dbReference>
<organism evidence="3 4">
    <name type="scientific">Bacteroides cellulosilyticus CL02T12C19</name>
    <dbReference type="NCBI Taxonomy" id="997874"/>
    <lineage>
        <taxon>Bacteria</taxon>
        <taxon>Pseudomonadati</taxon>
        <taxon>Bacteroidota</taxon>
        <taxon>Bacteroidia</taxon>
        <taxon>Bacteroidales</taxon>
        <taxon>Bacteroidaceae</taxon>
        <taxon>Bacteroides</taxon>
    </lineage>
</organism>
<dbReference type="Pfam" id="PF20155">
    <property type="entry name" value="TMP_3"/>
    <property type="match status" value="1"/>
</dbReference>
<evidence type="ECO:0000313" key="4">
    <source>
        <dbReference type="Proteomes" id="UP000003741"/>
    </source>
</evidence>
<comment type="caution">
    <text evidence="3">The sequence shown here is derived from an EMBL/GenBank/DDBJ whole genome shotgun (WGS) entry which is preliminary data.</text>
</comment>
<evidence type="ECO:0000259" key="2">
    <source>
        <dbReference type="Pfam" id="PF20155"/>
    </source>
</evidence>
<keyword evidence="1" id="KW-0175">Coiled coil</keyword>
<dbReference type="PANTHER" id="PTHR34491:SF156">
    <property type="entry name" value="KINESIN MOTOR DOMAIN-CONTAINING PROTEIN"/>
    <property type="match status" value="1"/>
</dbReference>
<feature type="coiled-coil region" evidence="1">
    <location>
        <begin position="1010"/>
        <end position="1037"/>
    </location>
</feature>
<dbReference type="Proteomes" id="UP000003741">
    <property type="component" value="Unassembled WGS sequence"/>
</dbReference>
<accession>I8VN91</accession>
<protein>
    <recommendedName>
        <fullName evidence="2">Tape measure protein N-terminal domain-containing protein</fullName>
    </recommendedName>
</protein>
<feature type="coiled-coil region" evidence="1">
    <location>
        <begin position="1552"/>
        <end position="1701"/>
    </location>
</feature>
<dbReference type="PATRIC" id="fig|997874.3.peg.4099"/>
<feature type="coiled-coil region" evidence="1">
    <location>
        <begin position="1303"/>
        <end position="1342"/>
    </location>
</feature>
<reference evidence="3 4" key="1">
    <citation type="submission" date="2012-02" db="EMBL/GenBank/DDBJ databases">
        <title>The Genome Sequence of Bacteroides cellulosilyticus CL02T12C19.</title>
        <authorList>
            <consortium name="The Broad Institute Genome Sequencing Platform"/>
            <person name="Earl A."/>
            <person name="Ward D."/>
            <person name="Feldgarden M."/>
            <person name="Gevers D."/>
            <person name="Zitomersky N.L."/>
            <person name="Coyne M.J."/>
            <person name="Comstock L.E."/>
            <person name="Young S.K."/>
            <person name="Zeng Q."/>
            <person name="Gargeya S."/>
            <person name="Fitzgerald M."/>
            <person name="Haas B."/>
            <person name="Abouelleil A."/>
            <person name="Alvarado L."/>
            <person name="Arachchi H.M."/>
            <person name="Berlin A."/>
            <person name="Chapman S.B."/>
            <person name="Gearin G."/>
            <person name="Goldberg J."/>
            <person name="Griggs A."/>
            <person name="Gujja S."/>
            <person name="Hansen M."/>
            <person name="Heiman D."/>
            <person name="Howarth C."/>
            <person name="Larimer J."/>
            <person name="Lui A."/>
            <person name="MacDonald P.J.P."/>
            <person name="McCowen C."/>
            <person name="Montmayeur A."/>
            <person name="Murphy C."/>
            <person name="Neiman D."/>
            <person name="Pearson M."/>
            <person name="Priest M."/>
            <person name="Roberts A."/>
            <person name="Saif S."/>
            <person name="Shea T."/>
            <person name="Sisk P."/>
            <person name="Stolte C."/>
            <person name="Sykes S."/>
            <person name="Wortman J."/>
            <person name="Nusbaum C."/>
            <person name="Birren B."/>
        </authorList>
    </citation>
    <scope>NUCLEOTIDE SEQUENCE [LARGE SCALE GENOMIC DNA]</scope>
    <source>
        <strain evidence="3 4">CL02T12C19</strain>
    </source>
</reference>
<gene>
    <name evidence="3" type="ORF">HMPREF1062_04000</name>
</gene>
<dbReference type="HOGENOM" id="CLU_237458_0_0_10"/>
<dbReference type="RefSeq" id="WP_007218179.1">
    <property type="nucleotide sequence ID" value="NZ_JH724088.1"/>
</dbReference>
<dbReference type="OrthoDB" id="1219342at2"/>
<evidence type="ECO:0000256" key="1">
    <source>
        <dbReference type="SAM" id="Coils"/>
    </source>
</evidence>
<evidence type="ECO:0000313" key="3">
    <source>
        <dbReference type="EMBL" id="EIY26807.1"/>
    </source>
</evidence>
<dbReference type="InterPro" id="IPR013491">
    <property type="entry name" value="Tape_meas_N"/>
</dbReference>
<proteinExistence type="predicted"/>
<sequence>MADLGNLQFSILYKDDPKQLDKIKERALKKLQDMNLVTKVSGSINKTDLVKSVREALGSEQFKIGVVVDKASTAKAVRDALEKAGLNTNYSASDLRAQRALEIRQRMADKAIIDAERYKKAAADAKSALEKLSQVQQRNANAANNHARASLNLGNGMNANIRIAGELKNQMLGIYSIYTIERFISSLVRVRGEFDMQLISLKAILQSGEKATELFNQIKSLSVISPFQFKDLIGFAKQLSAYQIPNSELFNTTKRLADLSAGLGVDMNRIILAYGQVRSAAFLRGQELRQFTEAGIPMVGALADKFSKLENRVVSTGEVFDKISKRQVPFEMVKEVMEDLTDEGGRFYMMQEKQSESLQGKISNLRDAYDIMLNSIGEANDGILKGSVDALTSLMENSDKLISIIGSLVVTYGAYRAMVILNSIALGKETQSVISETLANKAKRADMLTMASMYRTLTKEEQIAISTRKQMTTADWRAVASSGALSKEHALRLVRLGKLTELQAMELTSIYATTNAERALYQSQVKKALSMQTNIQLGKRMTQVFGAFGITSKELTKTVNSLKLGLWGMANGIGNAFVSLVSPANIAMLAIGALIYTITNYQKEQQELSNRIKQTGDAIKDSYDELNKFLTDNPLSIAFNNGNEGIKAFIDKLKEQVKENSPIAIEIIAKADGIEDNVERLDFLRKALEDTAQAYLVASDAKDIFENANVATDDWGIDDKLDENLNNYADALRKFNYELSSTKRADLLSKLPVFGENTNEIRKNIETMRDAGKSLPEIYDYYYNIFAKNAKWNDGPITHSMGIINGLKKILEDTKKEVEHDFDTFYKDLETQIENKGIDVNSILGKTFVERLKKEYFTQNNVQLLGQELFNFKLDSKLYNQSAAVLNEIVRLMKLKGKEAVREFSDSGVWGEGMNKALNSAITEVKMKFPEFKDTINKTINNQEFKISIKTVLQVPDETEIQKWAKSVYLSQRGLIEGISDPKLINDAIKNFNISGLKPGNDTKSVFDIIDNLKKEADDYNDKIDELTKVYDSQKSETVKTELDGYIKQRDAIINQLAGYGYDYVRKGKNEEKDPVLELLKERFKQVKDFMSMYEKLSDTYGKADALRMTKDSGLFASDLFKNSTTESITENVQKEIEKIIKRSSSKTKDRRSLTESALSYNIDLGVKVDKENLQKAVTEIGKYISDTTKKWDIYKNALNSTNNEKLAMQLAFGGNVSFGNVTDELQAKIQEMMQGDKRVNIDFATLVGMNIKDIEQSFGKPLANLVKSWQEETGKLKEETVKNFLDILKRSADFGEQIAAIDAKLQKDIADLENNSQNLSNEDVERRRKFLTDEANKEKSSVRFEEFKQTSDWVKVFDDLDRVSTSTLNEMIEKISEFAQQAGLSEKVTKQLVEAMRKLREESIDRNPFQGLLNAINNHSKWNFAKDRLGNNDSFTFKRDEGGFKKGQTITKKDVDNGLAESNDDMEKSALDIANKFKAVADAADMLGGMFENLGVNMDGFLGGITDILGGAASGAQAGAGIASALGAAGPWGAAAGAAVGMLSAVFALHDKKQEKIINESKQRVKELENLYDLIDKKLEYSLGSGASVKLLDAENDKIQLDKVNARIDSIRRKDKISIFDIMALSKYSKESEKLQKRVKAYNEGGAYGYQRALMQEQMSELEKQRQAEIDKKKTDDGKVADYENQIAELKQQIKDFAEDAADSLYGINLKDWASQLGDALYEAWQKGEDGAEAFKKKAAEIMGDVMNSVLKLAILEPAMKNLQTMLFGEDGQSGMFGKDFKLDNSELENIADYLMGVSSKTDDYYDALDKLNEYMEKKYGVSMKEEAESSGLSKGIEGVTEDTANLLASYLNSVRSDVAMKLQLVRQIVDEHFPRMNLLAEAQLTELKAISRNTASNVVLVTEIRDMLGAARLSKDRGFYLK</sequence>
<feature type="coiled-coil region" evidence="1">
    <location>
        <begin position="115"/>
        <end position="145"/>
    </location>
</feature>
<name>I8VN91_9BACE</name>